<keyword evidence="1" id="KW-0812">Transmembrane</keyword>
<sequence>MTLTNKWRNVATTGAGVAAAAGLACTACCLPLIAPIAASLLAGVGAYCLDDVINPWFVSVVAGIAFVSIFGWLSYLRRRSRLRAGKGTCGCQGERGSNAASSAESVMNVSKPAPIACTLSAANFKERADWLRDLTSRALLSHQLDELRLHLSYRLEAAADVDKMVFQERECCGFLSYTVRRTAVSIDVTVTALLDVGADAQILFSHLLPG</sequence>
<dbReference type="PROSITE" id="PS50175">
    <property type="entry name" value="ASP_PROT_RETROV"/>
    <property type="match status" value="1"/>
</dbReference>
<comment type="caution">
    <text evidence="3">The sequence shown here is derived from an EMBL/GenBank/DDBJ whole genome shotgun (WGS) entry which is preliminary data.</text>
</comment>
<reference evidence="3" key="1">
    <citation type="submission" date="2019-12" db="EMBL/GenBank/DDBJ databases">
        <title>Novel species isolated from a subtropical stream in China.</title>
        <authorList>
            <person name="Lu H."/>
        </authorList>
    </citation>
    <scope>NUCLEOTIDE SEQUENCE [LARGE SCALE GENOMIC DNA]</scope>
    <source>
        <strain evidence="3">FT81W</strain>
    </source>
</reference>
<dbReference type="RefSeq" id="WP_161085237.1">
    <property type="nucleotide sequence ID" value="NZ_WWCX01000041.1"/>
</dbReference>
<keyword evidence="1" id="KW-1133">Transmembrane helix</keyword>
<evidence type="ECO:0000313" key="4">
    <source>
        <dbReference type="Proteomes" id="UP000447355"/>
    </source>
</evidence>
<dbReference type="InterPro" id="IPR001995">
    <property type="entry name" value="Peptidase_A2_cat"/>
</dbReference>
<dbReference type="EMBL" id="WWCX01000041">
    <property type="protein sequence ID" value="MYM96209.1"/>
    <property type="molecule type" value="Genomic_DNA"/>
</dbReference>
<dbReference type="AlphaFoldDB" id="A0A845GUK2"/>
<organism evidence="3 4">
    <name type="scientific">Duganella vulcania</name>
    <dbReference type="NCBI Taxonomy" id="2692166"/>
    <lineage>
        <taxon>Bacteria</taxon>
        <taxon>Pseudomonadati</taxon>
        <taxon>Pseudomonadota</taxon>
        <taxon>Betaproteobacteria</taxon>
        <taxon>Burkholderiales</taxon>
        <taxon>Oxalobacteraceae</taxon>
        <taxon>Telluria group</taxon>
        <taxon>Duganella</taxon>
    </lineage>
</organism>
<evidence type="ECO:0000256" key="1">
    <source>
        <dbReference type="SAM" id="Phobius"/>
    </source>
</evidence>
<evidence type="ECO:0000259" key="2">
    <source>
        <dbReference type="PROSITE" id="PS50175"/>
    </source>
</evidence>
<name>A0A845GUK2_9BURK</name>
<dbReference type="PROSITE" id="PS51257">
    <property type="entry name" value="PROKAR_LIPOPROTEIN"/>
    <property type="match status" value="1"/>
</dbReference>
<gene>
    <name evidence="3" type="ORF">GTP90_20295</name>
</gene>
<dbReference type="Proteomes" id="UP000447355">
    <property type="component" value="Unassembled WGS sequence"/>
</dbReference>
<dbReference type="GO" id="GO:0006508">
    <property type="term" value="P:proteolysis"/>
    <property type="evidence" value="ECO:0007669"/>
    <property type="project" value="InterPro"/>
</dbReference>
<accession>A0A845GUK2</accession>
<evidence type="ECO:0000313" key="3">
    <source>
        <dbReference type="EMBL" id="MYM96209.1"/>
    </source>
</evidence>
<proteinExistence type="predicted"/>
<protein>
    <recommendedName>
        <fullName evidence="2">Peptidase A2 domain-containing protein</fullName>
    </recommendedName>
</protein>
<keyword evidence="1" id="KW-0472">Membrane</keyword>
<dbReference type="GO" id="GO:0004190">
    <property type="term" value="F:aspartic-type endopeptidase activity"/>
    <property type="evidence" value="ECO:0007669"/>
    <property type="project" value="InterPro"/>
</dbReference>
<feature type="transmembrane region" description="Helical" evidence="1">
    <location>
        <begin position="56"/>
        <end position="76"/>
    </location>
</feature>
<feature type="domain" description="Peptidase A2" evidence="2">
    <location>
        <begin position="190"/>
        <end position="210"/>
    </location>
</feature>